<feature type="coiled-coil region" evidence="1">
    <location>
        <begin position="371"/>
        <end position="427"/>
    </location>
</feature>
<reference evidence="3 4" key="1">
    <citation type="journal article" date="2020" name="ISME J.">
        <title>Uncovering the hidden diversity of litter-decomposition mechanisms in mushroom-forming fungi.</title>
        <authorList>
            <person name="Floudas D."/>
            <person name="Bentzer J."/>
            <person name="Ahren D."/>
            <person name="Johansson T."/>
            <person name="Persson P."/>
            <person name="Tunlid A."/>
        </authorList>
    </citation>
    <scope>NUCLEOTIDE SEQUENCE [LARGE SCALE GENOMIC DNA]</scope>
    <source>
        <strain evidence="3 4">CBS 175.51</strain>
    </source>
</reference>
<feature type="region of interest" description="Disordered" evidence="2">
    <location>
        <begin position="470"/>
        <end position="491"/>
    </location>
</feature>
<organism evidence="3 4">
    <name type="scientific">Ephemerocybe angulata</name>
    <dbReference type="NCBI Taxonomy" id="980116"/>
    <lineage>
        <taxon>Eukaryota</taxon>
        <taxon>Fungi</taxon>
        <taxon>Dikarya</taxon>
        <taxon>Basidiomycota</taxon>
        <taxon>Agaricomycotina</taxon>
        <taxon>Agaricomycetes</taxon>
        <taxon>Agaricomycetidae</taxon>
        <taxon>Agaricales</taxon>
        <taxon>Agaricineae</taxon>
        <taxon>Psathyrellaceae</taxon>
        <taxon>Ephemerocybe</taxon>
    </lineage>
</organism>
<proteinExistence type="predicted"/>
<dbReference type="Proteomes" id="UP000541558">
    <property type="component" value="Unassembled WGS sequence"/>
</dbReference>
<evidence type="ECO:0000313" key="3">
    <source>
        <dbReference type="EMBL" id="KAF5315881.1"/>
    </source>
</evidence>
<dbReference type="OrthoDB" id="10332596at2759"/>
<gene>
    <name evidence="3" type="ORF">D9611_005006</name>
</gene>
<comment type="caution">
    <text evidence="3">The sequence shown here is derived from an EMBL/GenBank/DDBJ whole genome shotgun (WGS) entry which is preliminary data.</text>
</comment>
<protein>
    <submittedName>
        <fullName evidence="3">Uncharacterized protein</fullName>
    </submittedName>
</protein>
<feature type="compositionally biased region" description="Low complexity" evidence="2">
    <location>
        <begin position="43"/>
        <end position="55"/>
    </location>
</feature>
<evidence type="ECO:0000256" key="2">
    <source>
        <dbReference type="SAM" id="MobiDB-lite"/>
    </source>
</evidence>
<dbReference type="EMBL" id="JAACJK010000220">
    <property type="protein sequence ID" value="KAF5315881.1"/>
    <property type="molecule type" value="Genomic_DNA"/>
</dbReference>
<dbReference type="AlphaFoldDB" id="A0A8H5EXF1"/>
<feature type="compositionally biased region" description="Polar residues" evidence="2">
    <location>
        <begin position="477"/>
        <end position="491"/>
    </location>
</feature>
<feature type="compositionally biased region" description="Basic and acidic residues" evidence="2">
    <location>
        <begin position="298"/>
        <end position="329"/>
    </location>
</feature>
<sequence length="491" mass="55092">MEDDIVTSLPHLNVPTSSQPTERTLAPGPRFSDDNASRDYIPSDTTSDSDSYATASDDDQRIPGEFIVSLDTEQVTDSPSSQKDEENKVESQALGLLSSSETLKDSLDTDTLREQLEHARLLLAQALALPEDEKAKSTLQLTQMTEALKAKDVEVIALQDTLDQAKKLAELNEEDLQRQYTRVSKELEAQATDVDTLRRNLGQARFDAETAKARLGAQEESHKARIAQLSETVKAKDFDNISLQQQLGKVSHQLAETRKLHEGKEKDLTARVHILETQLASATSYSKSLRQELGGVRQKLEQEREQAGLNTKQHESRLEQLSRSLREKDSSLEATSAKLVKAYEDLESAASRIQSDKSQFADLACKWADDANALAKSRDDLKERLKVHKLEAQNSQSSLVTQWSDAYNKQAAEVKSLMSQLDVARAQSVETERRHQWEVNSFRKELSDLWNALTTKKFEADRLRTERKEATTKLKEVQQQTTSASRPVTSI</sequence>
<feature type="region of interest" description="Disordered" evidence="2">
    <location>
        <begin position="1"/>
        <end position="63"/>
    </location>
</feature>
<evidence type="ECO:0000256" key="1">
    <source>
        <dbReference type="SAM" id="Coils"/>
    </source>
</evidence>
<keyword evidence="1" id="KW-0175">Coiled coil</keyword>
<name>A0A8H5EXF1_9AGAR</name>
<keyword evidence="4" id="KW-1185">Reference proteome</keyword>
<accession>A0A8H5EXF1</accession>
<feature type="region of interest" description="Disordered" evidence="2">
    <location>
        <begin position="296"/>
        <end position="329"/>
    </location>
</feature>
<evidence type="ECO:0000313" key="4">
    <source>
        <dbReference type="Proteomes" id="UP000541558"/>
    </source>
</evidence>